<gene>
    <name evidence="2" type="ORF">F0U60_12730</name>
</gene>
<evidence type="ECO:0000259" key="1">
    <source>
        <dbReference type="Pfam" id="PF07739"/>
    </source>
</evidence>
<dbReference type="InterPro" id="IPR012925">
    <property type="entry name" value="TipAS_dom"/>
</dbReference>
<sequence length="128" mass="14508">MTLRLSATPEYLQQCRDAQAREQAASLTATDQWAHVDKAQAHQDFHRLYGDLVPLIDHSEPSSPAVQQLIARHYAIAARFYPASRQAYVGTALFYAENADMKAFHDAYHPRLVEFLGEAMFVYAHSEL</sequence>
<evidence type="ECO:0000313" key="2">
    <source>
        <dbReference type="EMBL" id="WNG44862.1"/>
    </source>
</evidence>
<dbReference type="RefSeq" id="WP_395818523.1">
    <property type="nucleotide sequence ID" value="NZ_CP043494.1"/>
</dbReference>
<keyword evidence="3" id="KW-1185">Reference proteome</keyword>
<accession>A0ABY9WQ05</accession>
<dbReference type="Pfam" id="PF07739">
    <property type="entry name" value="TipAS"/>
    <property type="match status" value="1"/>
</dbReference>
<name>A0ABY9WQ05_9BACT</name>
<feature type="domain" description="TipAS antibiotic-recognition" evidence="1">
    <location>
        <begin position="24"/>
        <end position="123"/>
    </location>
</feature>
<proteinExistence type="predicted"/>
<dbReference type="Proteomes" id="UP001611383">
    <property type="component" value="Chromosome"/>
</dbReference>
<dbReference type="Gene3D" id="1.10.490.50">
    <property type="entry name" value="Antibiotic binding domain of TipA-like multidrug resistance regulators"/>
    <property type="match status" value="1"/>
</dbReference>
<reference evidence="2 3" key="1">
    <citation type="submission" date="2019-08" db="EMBL/GenBank/DDBJ databases">
        <title>Archangium and Cystobacter genomes.</title>
        <authorList>
            <person name="Chen I.-C.K."/>
            <person name="Wielgoss S."/>
        </authorList>
    </citation>
    <scope>NUCLEOTIDE SEQUENCE [LARGE SCALE GENOMIC DNA]</scope>
    <source>
        <strain evidence="2 3">Cbm 6</strain>
    </source>
</reference>
<dbReference type="SUPFAM" id="SSF89082">
    <property type="entry name" value="Antibiotic binding domain of TipA-like multidrug resistance regulators"/>
    <property type="match status" value="1"/>
</dbReference>
<protein>
    <submittedName>
        <fullName evidence="2">Transcriptional regulator</fullName>
    </submittedName>
</protein>
<dbReference type="EMBL" id="CP043494">
    <property type="protein sequence ID" value="WNG44862.1"/>
    <property type="molecule type" value="Genomic_DNA"/>
</dbReference>
<dbReference type="InterPro" id="IPR036244">
    <property type="entry name" value="TipA-like_antibiotic-bd"/>
</dbReference>
<evidence type="ECO:0000313" key="3">
    <source>
        <dbReference type="Proteomes" id="UP001611383"/>
    </source>
</evidence>
<organism evidence="2 3">
    <name type="scientific">Archangium minus</name>
    <dbReference type="NCBI Taxonomy" id="83450"/>
    <lineage>
        <taxon>Bacteria</taxon>
        <taxon>Pseudomonadati</taxon>
        <taxon>Myxococcota</taxon>
        <taxon>Myxococcia</taxon>
        <taxon>Myxococcales</taxon>
        <taxon>Cystobacterineae</taxon>
        <taxon>Archangiaceae</taxon>
        <taxon>Archangium</taxon>
    </lineage>
</organism>